<evidence type="ECO:0000313" key="3">
    <source>
        <dbReference type="Proteomes" id="UP000291022"/>
    </source>
</evidence>
<evidence type="ECO:0000313" key="2">
    <source>
        <dbReference type="Ensembl" id="ENSUAMP00000027431.1"/>
    </source>
</evidence>
<reference evidence="3" key="1">
    <citation type="submission" date="2016-06" db="EMBL/GenBank/DDBJ databases">
        <title>De novo assembly and RNA-Seq shows season-dependent expression and editing in black bear kidneys.</title>
        <authorList>
            <person name="Korstanje R."/>
            <person name="Srivastava A."/>
            <person name="Sarsani V.K."/>
            <person name="Sheehan S.M."/>
            <person name="Seger R.L."/>
            <person name="Barter M.E."/>
            <person name="Lindqvist C."/>
            <person name="Brody L.C."/>
            <person name="Mullikin J.C."/>
        </authorList>
    </citation>
    <scope>NUCLEOTIDE SEQUENCE [LARGE SCALE GENOMIC DNA]</scope>
</reference>
<organism evidence="2 3">
    <name type="scientific">Ursus americanus</name>
    <name type="common">American black bear</name>
    <name type="synonym">Euarctos americanus</name>
    <dbReference type="NCBI Taxonomy" id="9643"/>
    <lineage>
        <taxon>Eukaryota</taxon>
        <taxon>Metazoa</taxon>
        <taxon>Chordata</taxon>
        <taxon>Craniata</taxon>
        <taxon>Vertebrata</taxon>
        <taxon>Euteleostomi</taxon>
        <taxon>Mammalia</taxon>
        <taxon>Eutheria</taxon>
        <taxon>Laurasiatheria</taxon>
        <taxon>Carnivora</taxon>
        <taxon>Caniformia</taxon>
        <taxon>Ursidae</taxon>
        <taxon>Ursus</taxon>
    </lineage>
</organism>
<dbReference type="AlphaFoldDB" id="A0A452S5S7"/>
<dbReference type="STRING" id="9643.ENSUAMP00000027431"/>
<reference evidence="2" key="2">
    <citation type="submission" date="2025-08" db="UniProtKB">
        <authorList>
            <consortium name="Ensembl"/>
        </authorList>
    </citation>
    <scope>IDENTIFICATION</scope>
</reference>
<sequence>MICRNLVIVNQHEPLDSGISVSENGCHLEGGSDQKDPGQELQEEKPSSSDLVSRPSTSCKRRVIGETEELYFVQ</sequence>
<accession>A0A452S5S7</accession>
<dbReference type="Ensembl" id="ENSUAMT00000030654.1">
    <property type="protein sequence ID" value="ENSUAMP00000027431.1"/>
    <property type="gene ID" value="ENSUAMG00000021226.1"/>
</dbReference>
<dbReference type="Proteomes" id="UP000291022">
    <property type="component" value="Unassembled WGS sequence"/>
</dbReference>
<name>A0A452S5S7_URSAM</name>
<protein>
    <submittedName>
        <fullName evidence="2">Uncharacterized protein</fullName>
    </submittedName>
</protein>
<evidence type="ECO:0000256" key="1">
    <source>
        <dbReference type="SAM" id="MobiDB-lite"/>
    </source>
</evidence>
<reference evidence="2" key="3">
    <citation type="submission" date="2025-09" db="UniProtKB">
        <authorList>
            <consortium name="Ensembl"/>
        </authorList>
    </citation>
    <scope>IDENTIFICATION</scope>
</reference>
<keyword evidence="3" id="KW-1185">Reference proteome</keyword>
<feature type="compositionally biased region" description="Basic and acidic residues" evidence="1">
    <location>
        <begin position="30"/>
        <end position="47"/>
    </location>
</feature>
<proteinExistence type="predicted"/>
<feature type="compositionally biased region" description="Polar residues" evidence="1">
    <location>
        <begin position="48"/>
        <end position="58"/>
    </location>
</feature>
<feature type="region of interest" description="Disordered" evidence="1">
    <location>
        <begin position="16"/>
        <end position="59"/>
    </location>
</feature>
<dbReference type="GeneTree" id="ENSGT00950000185069"/>